<evidence type="ECO:0000259" key="3">
    <source>
        <dbReference type="Pfam" id="PF24883"/>
    </source>
</evidence>
<dbReference type="PANTHER" id="PTHR10039:SF14">
    <property type="entry name" value="NACHT DOMAIN-CONTAINING PROTEIN"/>
    <property type="match status" value="1"/>
</dbReference>
<evidence type="ECO:0000313" key="4">
    <source>
        <dbReference type="EMBL" id="KAF5310992.1"/>
    </source>
</evidence>
<dbReference type="Proteomes" id="UP000567179">
    <property type="component" value="Unassembled WGS sequence"/>
</dbReference>
<keyword evidence="1" id="KW-0677">Repeat</keyword>
<keyword evidence="2" id="KW-0812">Transmembrane</keyword>
<proteinExistence type="predicted"/>
<dbReference type="AlphaFoldDB" id="A0A8H5ESP2"/>
<dbReference type="Pfam" id="PF24883">
    <property type="entry name" value="NPHP3_N"/>
    <property type="match status" value="1"/>
</dbReference>
<gene>
    <name evidence="4" type="ORF">D9619_007719</name>
</gene>
<evidence type="ECO:0000313" key="5">
    <source>
        <dbReference type="Proteomes" id="UP000567179"/>
    </source>
</evidence>
<evidence type="ECO:0000256" key="2">
    <source>
        <dbReference type="SAM" id="Phobius"/>
    </source>
</evidence>
<organism evidence="4 5">
    <name type="scientific">Psilocybe cf. subviscida</name>
    <dbReference type="NCBI Taxonomy" id="2480587"/>
    <lineage>
        <taxon>Eukaryota</taxon>
        <taxon>Fungi</taxon>
        <taxon>Dikarya</taxon>
        <taxon>Basidiomycota</taxon>
        <taxon>Agaricomycotina</taxon>
        <taxon>Agaricomycetes</taxon>
        <taxon>Agaricomycetidae</taxon>
        <taxon>Agaricales</taxon>
        <taxon>Agaricineae</taxon>
        <taxon>Strophariaceae</taxon>
        <taxon>Psilocybe</taxon>
    </lineage>
</organism>
<protein>
    <recommendedName>
        <fullName evidence="3">Nephrocystin 3-like N-terminal domain-containing protein</fullName>
    </recommendedName>
</protein>
<comment type="caution">
    <text evidence="4">The sequence shown here is derived from an EMBL/GenBank/DDBJ whole genome shotgun (WGS) entry which is preliminary data.</text>
</comment>
<dbReference type="SUPFAM" id="SSF52540">
    <property type="entry name" value="P-loop containing nucleoside triphosphate hydrolases"/>
    <property type="match status" value="1"/>
</dbReference>
<feature type="transmembrane region" description="Helical" evidence="2">
    <location>
        <begin position="559"/>
        <end position="576"/>
    </location>
</feature>
<feature type="domain" description="Nephrocystin 3-like N-terminal" evidence="3">
    <location>
        <begin position="64"/>
        <end position="232"/>
    </location>
</feature>
<keyword evidence="2" id="KW-1133">Transmembrane helix</keyword>
<keyword evidence="2" id="KW-0472">Membrane</keyword>
<dbReference type="Gene3D" id="3.40.50.300">
    <property type="entry name" value="P-loop containing nucleotide triphosphate hydrolases"/>
    <property type="match status" value="1"/>
</dbReference>
<name>A0A8H5ESP2_9AGAR</name>
<dbReference type="PANTHER" id="PTHR10039">
    <property type="entry name" value="AMELOGENIN"/>
    <property type="match status" value="1"/>
</dbReference>
<dbReference type="EMBL" id="JAACJJ010000057">
    <property type="protein sequence ID" value="KAF5310992.1"/>
    <property type="molecule type" value="Genomic_DNA"/>
</dbReference>
<sequence length="664" mass="75311">MTETSCHPRADVPIDSDIVALLHSHSATAGLLDAKERFDSPKCGEGTRTSMILGMKKFVEDGGAASSPALYWLHGPAGVGKSALAQSVSLELKSEGNHAASFFFSRASPGRNNGNQLIVTLAYQLATIFPELQYYMLDIVKTNPAILTASNAVQMQSLIIDPINKWQGEYIRSFCRWVYKIFGIDEKPHPRLILVDGLDECNDRNVQRDLIICIASAVRQLSIPLRFVIASRSESHILATFELNPAFQDLNGVKVTKKNLGDDGDVDEQITMFLLKEFAEIHRVHPIRGFLPKQWPYPDQIQQLVSKSSHGFIYPTTVIQYIKMDHNRPDECLERILGLSAIPTYDKPYELLDCLYHHIFQSVPDINKTSIHEIFHFMVLPSTWDDMKSPSIIERHFDYKPGHVQHVLHDLLCLVAFTDDGCINVLHASLPDFFLDQSRSGPLHIAASDAHATIAASYLLDIMSPNVLLDQHKLVAFLKHLMQANSSNMLMHHRILEMDLISWYKRFCYEQLELPEAQSPHPHSWFQYTQIKLRYLSDIESPANTSERMRGLLDPPSKTIVSALGFMVAYLLVVVIRTPLFRKWTLTLYDKYINYIFAFEVPTSQYQIQQDIFELHFLITLPFCGVNKALALQLIGTKVEKEATEPINWADVVGGRAKSNWTYT</sequence>
<dbReference type="InterPro" id="IPR056884">
    <property type="entry name" value="NPHP3-like_N"/>
</dbReference>
<evidence type="ECO:0000256" key="1">
    <source>
        <dbReference type="ARBA" id="ARBA00022737"/>
    </source>
</evidence>
<accession>A0A8H5ESP2</accession>
<reference evidence="4 5" key="1">
    <citation type="journal article" date="2020" name="ISME J.">
        <title>Uncovering the hidden diversity of litter-decomposition mechanisms in mushroom-forming fungi.</title>
        <authorList>
            <person name="Floudas D."/>
            <person name="Bentzer J."/>
            <person name="Ahren D."/>
            <person name="Johansson T."/>
            <person name="Persson P."/>
            <person name="Tunlid A."/>
        </authorList>
    </citation>
    <scope>NUCLEOTIDE SEQUENCE [LARGE SCALE GENOMIC DNA]</scope>
    <source>
        <strain evidence="4 5">CBS 101986</strain>
    </source>
</reference>
<dbReference type="InterPro" id="IPR027417">
    <property type="entry name" value="P-loop_NTPase"/>
</dbReference>
<dbReference type="OrthoDB" id="3038309at2759"/>
<keyword evidence="5" id="KW-1185">Reference proteome</keyword>